<keyword evidence="6 23" id="KW-1133">Transmembrane helix</keyword>
<dbReference type="Pfam" id="PF01124">
    <property type="entry name" value="MAPEG"/>
    <property type="match status" value="1"/>
</dbReference>
<evidence type="ECO:0000313" key="25">
    <source>
        <dbReference type="Proteomes" id="UP000499080"/>
    </source>
</evidence>
<comment type="similarity">
    <text evidence="2">Belongs to the MAPEG family.</text>
</comment>
<evidence type="ECO:0000256" key="15">
    <source>
        <dbReference type="ARBA" id="ARBA00037916"/>
    </source>
</evidence>
<dbReference type="Gene3D" id="1.20.120.550">
    <property type="entry name" value="Membrane associated eicosanoid/glutathione metabolism-like domain"/>
    <property type="match status" value="1"/>
</dbReference>
<comment type="catalytic activity">
    <reaction evidence="18">
        <text>leukotriene C4 = leukotriene A4 + glutathione</text>
        <dbReference type="Rhea" id="RHEA:17617"/>
        <dbReference type="ChEBI" id="CHEBI:57463"/>
        <dbReference type="ChEBI" id="CHEBI:57925"/>
        <dbReference type="ChEBI" id="CHEBI:57973"/>
        <dbReference type="EC" id="4.4.1.20"/>
    </reaction>
    <physiologicalReaction direction="right-to-left" evidence="18">
        <dbReference type="Rhea" id="RHEA:17619"/>
    </physiologicalReaction>
</comment>
<evidence type="ECO:0000256" key="19">
    <source>
        <dbReference type="ARBA" id="ARBA00051411"/>
    </source>
</evidence>
<proteinExistence type="inferred from homology"/>
<dbReference type="OrthoDB" id="6437181at2759"/>
<keyword evidence="12" id="KW-0456">Lyase</keyword>
<comment type="pathway">
    <text evidence="15">Lipid metabolism; arachidonate metabolism.</text>
</comment>
<dbReference type="GO" id="GO:0004602">
    <property type="term" value="F:glutathione peroxidase activity"/>
    <property type="evidence" value="ECO:0007669"/>
    <property type="project" value="TreeGrafter"/>
</dbReference>
<feature type="transmembrane region" description="Helical" evidence="23">
    <location>
        <begin position="14"/>
        <end position="37"/>
    </location>
</feature>
<evidence type="ECO:0000256" key="22">
    <source>
        <dbReference type="ARBA" id="ARBA00076908"/>
    </source>
</evidence>
<keyword evidence="9" id="KW-0496">Mitochondrion</keyword>
<organism evidence="24 25">
    <name type="scientific">Araneus ventricosus</name>
    <name type="common">Orbweaver spider</name>
    <name type="synonym">Epeira ventricosa</name>
    <dbReference type="NCBI Taxonomy" id="182803"/>
    <lineage>
        <taxon>Eukaryota</taxon>
        <taxon>Metazoa</taxon>
        <taxon>Ecdysozoa</taxon>
        <taxon>Arthropoda</taxon>
        <taxon>Chelicerata</taxon>
        <taxon>Arachnida</taxon>
        <taxon>Araneae</taxon>
        <taxon>Araneomorphae</taxon>
        <taxon>Entelegynae</taxon>
        <taxon>Araneoidea</taxon>
        <taxon>Araneidae</taxon>
        <taxon>Araneus</taxon>
    </lineage>
</organism>
<evidence type="ECO:0000256" key="18">
    <source>
        <dbReference type="ARBA" id="ARBA00049298"/>
    </source>
</evidence>
<keyword evidence="5" id="KW-1000">Mitochondrion outer membrane</keyword>
<keyword evidence="4 23" id="KW-0812">Transmembrane</keyword>
<evidence type="ECO:0000256" key="11">
    <source>
        <dbReference type="ARBA" id="ARBA00023139"/>
    </source>
</evidence>
<sequence length="197" mass="22320">IFGKMVVIEVPREYGYVVLVGTSSVFVALWHGIRVLLARKKFGIKYPTMYSDSNIVFNCIQRAHGNFLENYPQFLFLLLVGGLSHPKLSTFGGILYLLGRIVYALGYSTGAGCCQLHDLSEKLKKKKNRSPSMANAASVLDLLLKQRVNANDNFKTLYAQVKEIAAKLNIKEEIPRVCRLQTARNNVPYSTEEYYYR</sequence>
<dbReference type="GO" id="GO:0006691">
    <property type="term" value="P:leukotriene metabolic process"/>
    <property type="evidence" value="ECO:0007669"/>
    <property type="project" value="UniProtKB-ARBA"/>
</dbReference>
<evidence type="ECO:0000313" key="24">
    <source>
        <dbReference type="EMBL" id="GBM64708.1"/>
    </source>
</evidence>
<evidence type="ECO:0000256" key="3">
    <source>
        <dbReference type="ARBA" id="ARBA00022679"/>
    </source>
</evidence>
<evidence type="ECO:0000256" key="10">
    <source>
        <dbReference type="ARBA" id="ARBA00023136"/>
    </source>
</evidence>
<evidence type="ECO:0000256" key="4">
    <source>
        <dbReference type="ARBA" id="ARBA00022692"/>
    </source>
</evidence>
<dbReference type="InterPro" id="IPR023352">
    <property type="entry name" value="MAPEG-like_dom_sf"/>
</dbReference>
<dbReference type="GO" id="GO:0004464">
    <property type="term" value="F:leukotriene-C4 synthase activity"/>
    <property type="evidence" value="ECO:0007669"/>
    <property type="project" value="UniProtKB-EC"/>
</dbReference>
<keyword evidence="3 24" id="KW-0808">Transferase</keyword>
<dbReference type="PANTHER" id="PTHR10250:SF26">
    <property type="entry name" value="GLUTATHIONE S-TRANSFERASE 3, MITOCHONDRIAL"/>
    <property type="match status" value="1"/>
</dbReference>
<evidence type="ECO:0000256" key="17">
    <source>
        <dbReference type="ARBA" id="ARBA00043664"/>
    </source>
</evidence>
<comment type="catalytic activity">
    <reaction evidence="19">
        <text>15-deoxy-Delta(12,14)-prostaglandin J2 + glutathione = 15-deoxy-Delta(12,14)-prostaglandin J2-S-(R)-glutathione</text>
        <dbReference type="Rhea" id="RHEA:75963"/>
        <dbReference type="ChEBI" id="CHEBI:57925"/>
        <dbReference type="ChEBI" id="CHEBI:85236"/>
        <dbReference type="ChEBI" id="CHEBI:194498"/>
    </reaction>
    <physiologicalReaction direction="left-to-right" evidence="19">
        <dbReference type="Rhea" id="RHEA:75964"/>
    </physiologicalReaction>
</comment>
<evidence type="ECO:0000256" key="8">
    <source>
        <dbReference type="ARBA" id="ARBA00023098"/>
    </source>
</evidence>
<dbReference type="EC" id="4.4.1.20" evidence="16"/>
<comment type="subcellular location">
    <subcellularLocation>
        <location evidence="1">Mitochondrion outer membrane</location>
        <topology evidence="1">Multi-pass membrane protein</topology>
    </subcellularLocation>
</comment>
<evidence type="ECO:0000256" key="2">
    <source>
        <dbReference type="ARBA" id="ARBA00010459"/>
    </source>
</evidence>
<evidence type="ECO:0000256" key="12">
    <source>
        <dbReference type="ARBA" id="ARBA00023239"/>
    </source>
</evidence>
<evidence type="ECO:0000256" key="6">
    <source>
        <dbReference type="ARBA" id="ARBA00022989"/>
    </source>
</evidence>
<dbReference type="GO" id="GO:0005741">
    <property type="term" value="C:mitochondrial outer membrane"/>
    <property type="evidence" value="ECO:0007669"/>
    <property type="project" value="UniProtKB-SubCell"/>
</dbReference>
<comment type="pathway">
    <text evidence="14">Lipid metabolism; leukotriene C4 biosynthesis.</text>
</comment>
<dbReference type="InterPro" id="IPR001129">
    <property type="entry name" value="Membr-assoc_MAPEG"/>
</dbReference>
<dbReference type="EMBL" id="BGPR01001940">
    <property type="protein sequence ID" value="GBM64708.1"/>
    <property type="molecule type" value="Genomic_DNA"/>
</dbReference>
<gene>
    <name evidence="24" type="primary">MGST3_0</name>
    <name evidence="24" type="ORF">AVEN_175203-2_1</name>
</gene>
<dbReference type="PANTHER" id="PTHR10250">
    <property type="entry name" value="MICROSOMAL GLUTATHIONE S-TRANSFERASE"/>
    <property type="match status" value="1"/>
</dbReference>
<dbReference type="Proteomes" id="UP000499080">
    <property type="component" value="Unassembled WGS sequence"/>
</dbReference>
<dbReference type="GO" id="GO:0006629">
    <property type="term" value="P:lipid metabolic process"/>
    <property type="evidence" value="ECO:0007669"/>
    <property type="project" value="UniProtKB-KW"/>
</dbReference>
<protein>
    <recommendedName>
        <fullName evidence="20">Glutathione S-transferase 3, mitochondrial</fullName>
        <ecNumber evidence="16">4.4.1.20</ecNumber>
    </recommendedName>
    <alternativeName>
        <fullName evidence="21">Glutathione peroxidase MGST3</fullName>
    </alternativeName>
    <alternativeName>
        <fullName evidence="22">LTC4 synthase MGST3</fullName>
    </alternativeName>
</protein>
<evidence type="ECO:0000256" key="16">
    <source>
        <dbReference type="ARBA" id="ARBA00039056"/>
    </source>
</evidence>
<evidence type="ECO:0000256" key="23">
    <source>
        <dbReference type="SAM" id="Phobius"/>
    </source>
</evidence>
<keyword evidence="7" id="KW-0560">Oxidoreductase</keyword>
<dbReference type="GO" id="GO:0005635">
    <property type="term" value="C:nuclear envelope"/>
    <property type="evidence" value="ECO:0007669"/>
    <property type="project" value="TreeGrafter"/>
</dbReference>
<comment type="catalytic activity">
    <reaction evidence="17">
        <text>(5S)-hydroperoxy-(6E,8Z,11Z,14Z)-eicosatetraenoate + 2 glutathione = (5S)-hydroxy-(6E,8Z,11Z,14Z)-eicosatetraenoate + glutathione disulfide + H2O</text>
        <dbReference type="Rhea" id="RHEA:48620"/>
        <dbReference type="ChEBI" id="CHEBI:15377"/>
        <dbReference type="ChEBI" id="CHEBI:57450"/>
        <dbReference type="ChEBI" id="CHEBI:57925"/>
        <dbReference type="ChEBI" id="CHEBI:58297"/>
        <dbReference type="ChEBI" id="CHEBI:90632"/>
    </reaction>
    <physiologicalReaction direction="left-to-right" evidence="17">
        <dbReference type="Rhea" id="RHEA:48621"/>
    </physiologicalReaction>
</comment>
<keyword evidence="13" id="KW-0449">Lipoprotein</keyword>
<evidence type="ECO:0000256" key="7">
    <source>
        <dbReference type="ARBA" id="ARBA00023002"/>
    </source>
</evidence>
<dbReference type="InterPro" id="IPR050997">
    <property type="entry name" value="MAPEG"/>
</dbReference>
<keyword evidence="8" id="KW-0443">Lipid metabolism</keyword>
<dbReference type="GO" id="GO:0004364">
    <property type="term" value="F:glutathione transferase activity"/>
    <property type="evidence" value="ECO:0007669"/>
    <property type="project" value="TreeGrafter"/>
</dbReference>
<comment type="caution">
    <text evidence="24">The sequence shown here is derived from an EMBL/GenBank/DDBJ whole genome shotgun (WGS) entry which is preliminary data.</text>
</comment>
<evidence type="ECO:0000256" key="5">
    <source>
        <dbReference type="ARBA" id="ARBA00022787"/>
    </source>
</evidence>
<dbReference type="AlphaFoldDB" id="A0A4Y2HHD6"/>
<keyword evidence="11" id="KW-0564">Palmitate</keyword>
<keyword evidence="25" id="KW-1185">Reference proteome</keyword>
<evidence type="ECO:0000256" key="14">
    <source>
        <dbReference type="ARBA" id="ARBA00037884"/>
    </source>
</evidence>
<evidence type="ECO:0000256" key="1">
    <source>
        <dbReference type="ARBA" id="ARBA00004374"/>
    </source>
</evidence>
<keyword evidence="10 23" id="KW-0472">Membrane</keyword>
<evidence type="ECO:0000256" key="20">
    <source>
        <dbReference type="ARBA" id="ARBA00069748"/>
    </source>
</evidence>
<dbReference type="SUPFAM" id="SSF161084">
    <property type="entry name" value="MAPEG domain-like"/>
    <property type="match status" value="1"/>
</dbReference>
<reference evidence="24 25" key="1">
    <citation type="journal article" date="2019" name="Sci. Rep.">
        <title>Orb-weaving spider Araneus ventricosus genome elucidates the spidroin gene catalogue.</title>
        <authorList>
            <person name="Kono N."/>
            <person name="Nakamura H."/>
            <person name="Ohtoshi R."/>
            <person name="Moran D.A.P."/>
            <person name="Shinohara A."/>
            <person name="Yoshida Y."/>
            <person name="Fujiwara M."/>
            <person name="Mori M."/>
            <person name="Tomita M."/>
            <person name="Arakawa K."/>
        </authorList>
    </citation>
    <scope>NUCLEOTIDE SEQUENCE [LARGE SCALE GENOMIC DNA]</scope>
</reference>
<name>A0A4Y2HHD6_ARAVE</name>
<dbReference type="FunFam" id="1.20.120.550:FF:000004">
    <property type="entry name" value="Microsomal glutathione S-transferase 3"/>
    <property type="match status" value="1"/>
</dbReference>
<dbReference type="GO" id="GO:0005783">
    <property type="term" value="C:endoplasmic reticulum"/>
    <property type="evidence" value="ECO:0007669"/>
    <property type="project" value="TreeGrafter"/>
</dbReference>
<evidence type="ECO:0000256" key="9">
    <source>
        <dbReference type="ARBA" id="ARBA00023128"/>
    </source>
</evidence>
<feature type="non-terminal residue" evidence="24">
    <location>
        <position position="1"/>
    </location>
</feature>
<evidence type="ECO:0000256" key="21">
    <source>
        <dbReference type="ARBA" id="ARBA00075145"/>
    </source>
</evidence>
<accession>A0A4Y2HHD6</accession>
<evidence type="ECO:0000256" key="13">
    <source>
        <dbReference type="ARBA" id="ARBA00023288"/>
    </source>
</evidence>